<gene>
    <name evidence="2" type="ORF">DFH94DRAFT_845580</name>
</gene>
<keyword evidence="3" id="KW-1185">Reference proteome</keyword>
<name>A0A9P5MV25_9AGAM</name>
<feature type="compositionally biased region" description="Polar residues" evidence="1">
    <location>
        <begin position="232"/>
        <end position="250"/>
    </location>
</feature>
<organism evidence="2 3">
    <name type="scientific">Russula ochroleuca</name>
    <dbReference type="NCBI Taxonomy" id="152965"/>
    <lineage>
        <taxon>Eukaryota</taxon>
        <taxon>Fungi</taxon>
        <taxon>Dikarya</taxon>
        <taxon>Basidiomycota</taxon>
        <taxon>Agaricomycotina</taxon>
        <taxon>Agaricomycetes</taxon>
        <taxon>Russulales</taxon>
        <taxon>Russulaceae</taxon>
        <taxon>Russula</taxon>
    </lineage>
</organism>
<reference evidence="2" key="1">
    <citation type="submission" date="2019-10" db="EMBL/GenBank/DDBJ databases">
        <authorList>
            <consortium name="DOE Joint Genome Institute"/>
            <person name="Kuo A."/>
            <person name="Miyauchi S."/>
            <person name="Kiss E."/>
            <person name="Drula E."/>
            <person name="Kohler A."/>
            <person name="Sanchez-Garcia M."/>
            <person name="Andreopoulos B."/>
            <person name="Barry K.W."/>
            <person name="Bonito G."/>
            <person name="Buee M."/>
            <person name="Carver A."/>
            <person name="Chen C."/>
            <person name="Cichocki N."/>
            <person name="Clum A."/>
            <person name="Culley D."/>
            <person name="Crous P.W."/>
            <person name="Fauchery L."/>
            <person name="Girlanda M."/>
            <person name="Hayes R."/>
            <person name="Keri Z."/>
            <person name="LaButti K."/>
            <person name="Lipzen A."/>
            <person name="Lombard V."/>
            <person name="Magnuson J."/>
            <person name="Maillard F."/>
            <person name="Morin E."/>
            <person name="Murat C."/>
            <person name="Nolan M."/>
            <person name="Ohm R."/>
            <person name="Pangilinan J."/>
            <person name="Pereira M."/>
            <person name="Perotto S."/>
            <person name="Peter M."/>
            <person name="Riley R."/>
            <person name="Sitrit Y."/>
            <person name="Stielow B."/>
            <person name="Szollosi G."/>
            <person name="Zifcakova L."/>
            <person name="Stursova M."/>
            <person name="Spatafora J.W."/>
            <person name="Tedersoo L."/>
            <person name="Vaario L.-M."/>
            <person name="Yamada A."/>
            <person name="Yan M."/>
            <person name="Wang P."/>
            <person name="Xu J."/>
            <person name="Bruns T."/>
            <person name="Baldrian P."/>
            <person name="Vilgalys R."/>
            <person name="Henrissat B."/>
            <person name="Grigoriev I.V."/>
            <person name="Hibbett D."/>
            <person name="Nagy L.G."/>
            <person name="Martin F.M."/>
        </authorList>
    </citation>
    <scope>NUCLEOTIDE SEQUENCE</scope>
    <source>
        <strain evidence="2">Prilba</strain>
    </source>
</reference>
<feature type="compositionally biased region" description="Basic residues" evidence="1">
    <location>
        <begin position="59"/>
        <end position="71"/>
    </location>
</feature>
<feature type="compositionally biased region" description="Low complexity" evidence="1">
    <location>
        <begin position="488"/>
        <end position="498"/>
    </location>
</feature>
<dbReference type="EMBL" id="WHVB01000010">
    <property type="protein sequence ID" value="KAF8479312.1"/>
    <property type="molecule type" value="Genomic_DNA"/>
</dbReference>
<feature type="region of interest" description="Disordered" evidence="1">
    <location>
        <begin position="232"/>
        <end position="256"/>
    </location>
</feature>
<feature type="region of interest" description="Disordered" evidence="1">
    <location>
        <begin position="486"/>
        <end position="516"/>
    </location>
</feature>
<accession>A0A9P5MV25</accession>
<evidence type="ECO:0000256" key="1">
    <source>
        <dbReference type="SAM" id="MobiDB-lite"/>
    </source>
</evidence>
<feature type="compositionally biased region" description="Basic and acidic residues" evidence="1">
    <location>
        <begin position="500"/>
        <end position="509"/>
    </location>
</feature>
<feature type="compositionally biased region" description="Polar residues" evidence="1">
    <location>
        <begin position="1"/>
        <end position="24"/>
    </location>
</feature>
<evidence type="ECO:0000313" key="3">
    <source>
        <dbReference type="Proteomes" id="UP000759537"/>
    </source>
</evidence>
<proteinExistence type="predicted"/>
<feature type="region of interest" description="Disordered" evidence="1">
    <location>
        <begin position="1"/>
        <end position="85"/>
    </location>
</feature>
<dbReference type="OrthoDB" id="2505887at2759"/>
<feature type="compositionally biased region" description="Polar residues" evidence="1">
    <location>
        <begin position="41"/>
        <end position="52"/>
    </location>
</feature>
<sequence>MHIPSCQHSPKQSSSGADATSTRQTQERVCPEVSGCALPSSPLSSIGGQSDDNVLRLASPHRHDSRQHKPFPLRDSPQSNAADPSPLVWVRVTRLGKLAPREPGGSEDSYWWPACVTEGRLASGPLTVSLYGEISHAAPRSIWLEAPSPSHILLFKWPGQDTLRFSSFTFRCLETSPQREESSKRPKTVLDEAWHSAVNLAYEADASLNDGLPSNLSSYRIDTVCIHEDKAQTLTSKAGPSTNSPKNSSGLEERWSPPPCDPLLEIPGELVFSLDRRGRTYYWAARVEQYLPPKTPSLTPKYRVRFKDDTFRVVSRDMFYTSDEPEFYTCKLGSYESDNEESEVDSDDEYVPYELGAEERAILMPPPSPDDFCELPIRDQFAYVKPIIKAILNETYPPARERHRAFMQGGPSRLRLRKAATGKGDLTARDVSRLGRALQNWVLGPMHLQKVSLPPSPSGHLESESGLSTQSDIQVVHPDSLASPDCTLLSSQPSLESSLTDDRPSESLRQRGSPSYEALSESDKLQYCLLVLFHEATLQLLLWRSGERRSPELLSQDDEERLRLIGLAKSEERAWVEEIFRMRGLKTRKSHPSSPPLHATVIMSSSGRILRSRNPPHVR</sequence>
<dbReference type="AlphaFoldDB" id="A0A9P5MV25"/>
<dbReference type="Proteomes" id="UP000759537">
    <property type="component" value="Unassembled WGS sequence"/>
</dbReference>
<evidence type="ECO:0000313" key="2">
    <source>
        <dbReference type="EMBL" id="KAF8479312.1"/>
    </source>
</evidence>
<comment type="caution">
    <text evidence="2">The sequence shown here is derived from an EMBL/GenBank/DDBJ whole genome shotgun (WGS) entry which is preliminary data.</text>
</comment>
<reference evidence="2" key="2">
    <citation type="journal article" date="2020" name="Nat. Commun.">
        <title>Large-scale genome sequencing of mycorrhizal fungi provides insights into the early evolution of symbiotic traits.</title>
        <authorList>
            <person name="Miyauchi S."/>
            <person name="Kiss E."/>
            <person name="Kuo A."/>
            <person name="Drula E."/>
            <person name="Kohler A."/>
            <person name="Sanchez-Garcia M."/>
            <person name="Morin E."/>
            <person name="Andreopoulos B."/>
            <person name="Barry K.W."/>
            <person name="Bonito G."/>
            <person name="Buee M."/>
            <person name="Carver A."/>
            <person name="Chen C."/>
            <person name="Cichocki N."/>
            <person name="Clum A."/>
            <person name="Culley D."/>
            <person name="Crous P.W."/>
            <person name="Fauchery L."/>
            <person name="Girlanda M."/>
            <person name="Hayes R.D."/>
            <person name="Keri Z."/>
            <person name="LaButti K."/>
            <person name="Lipzen A."/>
            <person name="Lombard V."/>
            <person name="Magnuson J."/>
            <person name="Maillard F."/>
            <person name="Murat C."/>
            <person name="Nolan M."/>
            <person name="Ohm R.A."/>
            <person name="Pangilinan J."/>
            <person name="Pereira M.F."/>
            <person name="Perotto S."/>
            <person name="Peter M."/>
            <person name="Pfister S."/>
            <person name="Riley R."/>
            <person name="Sitrit Y."/>
            <person name="Stielow J.B."/>
            <person name="Szollosi G."/>
            <person name="Zifcakova L."/>
            <person name="Stursova M."/>
            <person name="Spatafora J.W."/>
            <person name="Tedersoo L."/>
            <person name="Vaario L.M."/>
            <person name="Yamada A."/>
            <person name="Yan M."/>
            <person name="Wang P."/>
            <person name="Xu J."/>
            <person name="Bruns T."/>
            <person name="Baldrian P."/>
            <person name="Vilgalys R."/>
            <person name="Dunand C."/>
            <person name="Henrissat B."/>
            <person name="Grigoriev I.V."/>
            <person name="Hibbett D."/>
            <person name="Nagy L.G."/>
            <person name="Martin F.M."/>
        </authorList>
    </citation>
    <scope>NUCLEOTIDE SEQUENCE</scope>
    <source>
        <strain evidence="2">Prilba</strain>
    </source>
</reference>
<protein>
    <submittedName>
        <fullName evidence="2">Uncharacterized protein</fullName>
    </submittedName>
</protein>